<organism evidence="8 9">
    <name type="scientific">Microvenator marinus</name>
    <dbReference type="NCBI Taxonomy" id="2600177"/>
    <lineage>
        <taxon>Bacteria</taxon>
        <taxon>Deltaproteobacteria</taxon>
        <taxon>Bradymonadales</taxon>
        <taxon>Microvenatoraceae</taxon>
        <taxon>Microvenator</taxon>
    </lineage>
</organism>
<keyword evidence="5 7" id="KW-0472">Membrane</keyword>
<dbReference type="GO" id="GO:0046933">
    <property type="term" value="F:proton-transporting ATP synthase activity, rotational mechanism"/>
    <property type="evidence" value="ECO:0007669"/>
    <property type="project" value="UniProtKB-UniRule"/>
</dbReference>
<keyword evidence="9" id="KW-1185">Reference proteome</keyword>
<keyword evidence="7" id="KW-1003">Cell membrane</keyword>
<dbReference type="Pfam" id="PF00213">
    <property type="entry name" value="OSCP"/>
    <property type="match status" value="1"/>
</dbReference>
<accession>A0A5B8XNV8</accession>
<evidence type="ECO:0000256" key="6">
    <source>
        <dbReference type="ARBA" id="ARBA00023310"/>
    </source>
</evidence>
<dbReference type="Gene3D" id="1.10.520.20">
    <property type="entry name" value="N-terminal domain of the delta subunit of the F1F0-ATP synthase"/>
    <property type="match status" value="1"/>
</dbReference>
<dbReference type="RefSeq" id="WP_146959025.1">
    <property type="nucleotide sequence ID" value="NZ_CP042467.1"/>
</dbReference>
<dbReference type="GO" id="GO:0005886">
    <property type="term" value="C:plasma membrane"/>
    <property type="evidence" value="ECO:0007669"/>
    <property type="project" value="UniProtKB-SubCell"/>
</dbReference>
<sequence length="180" mass="20006">MRHLASKRYAKAFLQIAIERNNASVLQKQLDELAEIHTLSDAFKNVVTNPSVRIEERRSVVKNIAGKLGWDPMTQNLALLLVDKDRIQYVSEIAEEFGRLLDEHEGRVRARVVSARALAPAQQEVLKSALASLTGKSVVLKSEVDESLLGGVVTHVGNTVYDGSVRTHLNKIRESILEEV</sequence>
<keyword evidence="7" id="KW-0139">CF(1)</keyword>
<dbReference type="InterPro" id="IPR026015">
    <property type="entry name" value="ATP_synth_OSCP/delta_N_sf"/>
</dbReference>
<evidence type="ECO:0000313" key="9">
    <source>
        <dbReference type="Proteomes" id="UP000321595"/>
    </source>
</evidence>
<protein>
    <recommendedName>
        <fullName evidence="7">ATP synthase subunit delta</fullName>
    </recommendedName>
    <alternativeName>
        <fullName evidence="7">ATP synthase F(1) sector subunit delta</fullName>
    </alternativeName>
    <alternativeName>
        <fullName evidence="7">F-type ATPase subunit delta</fullName>
        <shortName evidence="7">F-ATPase subunit delta</shortName>
    </alternativeName>
</protein>
<dbReference type="PRINTS" id="PR00125">
    <property type="entry name" value="ATPASEDELTA"/>
</dbReference>
<evidence type="ECO:0000256" key="4">
    <source>
        <dbReference type="ARBA" id="ARBA00023065"/>
    </source>
</evidence>
<evidence type="ECO:0000256" key="5">
    <source>
        <dbReference type="ARBA" id="ARBA00023136"/>
    </source>
</evidence>
<dbReference type="NCBIfam" id="TIGR01145">
    <property type="entry name" value="ATP_synt_delta"/>
    <property type="match status" value="1"/>
</dbReference>
<dbReference type="OrthoDB" id="9802471at2"/>
<evidence type="ECO:0000256" key="3">
    <source>
        <dbReference type="ARBA" id="ARBA00022781"/>
    </source>
</evidence>
<dbReference type="InterPro" id="IPR000711">
    <property type="entry name" value="ATPase_OSCP/dsu"/>
</dbReference>
<dbReference type="Proteomes" id="UP000321595">
    <property type="component" value="Chromosome"/>
</dbReference>
<comment type="function">
    <text evidence="7">This protein is part of the stalk that links CF(0) to CF(1). It either transmits conformational changes from CF(0) to CF(1) or is implicated in proton conduction.</text>
</comment>
<comment type="function">
    <text evidence="7">F(1)F(0) ATP synthase produces ATP from ADP in the presence of a proton or sodium gradient. F-type ATPases consist of two structural domains, F(1) containing the extramembraneous catalytic core and F(0) containing the membrane proton channel, linked together by a central stalk and a peripheral stalk. During catalysis, ATP synthesis in the catalytic domain of F(1) is coupled via a rotary mechanism of the central stalk subunits to proton translocation.</text>
</comment>
<dbReference type="SUPFAM" id="SSF47928">
    <property type="entry name" value="N-terminal domain of the delta subunit of the F1F0-ATP synthase"/>
    <property type="match status" value="1"/>
</dbReference>
<evidence type="ECO:0000313" key="8">
    <source>
        <dbReference type="EMBL" id="QED27340.1"/>
    </source>
</evidence>
<proteinExistence type="inferred from homology"/>
<dbReference type="KEGG" id="bbae:FRD01_08830"/>
<keyword evidence="4 7" id="KW-0406">Ion transport</keyword>
<evidence type="ECO:0000256" key="7">
    <source>
        <dbReference type="HAMAP-Rule" id="MF_01416"/>
    </source>
</evidence>
<keyword evidence="3 7" id="KW-0375">Hydrogen ion transport</keyword>
<keyword evidence="6 7" id="KW-0066">ATP synthesis</keyword>
<evidence type="ECO:0000256" key="2">
    <source>
        <dbReference type="ARBA" id="ARBA00022448"/>
    </source>
</evidence>
<dbReference type="PANTHER" id="PTHR11910">
    <property type="entry name" value="ATP SYNTHASE DELTA CHAIN"/>
    <property type="match status" value="1"/>
</dbReference>
<dbReference type="EMBL" id="CP042467">
    <property type="protein sequence ID" value="QED27340.1"/>
    <property type="molecule type" value="Genomic_DNA"/>
</dbReference>
<comment type="subcellular location">
    <subcellularLocation>
        <location evidence="7">Cell membrane</location>
        <topology evidence="7">Peripheral membrane protein</topology>
    </subcellularLocation>
    <subcellularLocation>
        <location evidence="1">Membrane</location>
    </subcellularLocation>
</comment>
<dbReference type="GO" id="GO:0045259">
    <property type="term" value="C:proton-transporting ATP synthase complex"/>
    <property type="evidence" value="ECO:0007669"/>
    <property type="project" value="UniProtKB-KW"/>
</dbReference>
<comment type="similarity">
    <text evidence="7">Belongs to the ATPase delta chain family.</text>
</comment>
<reference evidence="8 9" key="1">
    <citation type="submission" date="2019-08" db="EMBL/GenBank/DDBJ databases">
        <authorList>
            <person name="Liang Q."/>
        </authorList>
    </citation>
    <scope>NUCLEOTIDE SEQUENCE [LARGE SCALE GENOMIC DNA]</scope>
    <source>
        <strain evidence="8 9">V1718</strain>
    </source>
</reference>
<name>A0A5B8XNV8_9DELT</name>
<keyword evidence="2 7" id="KW-0813">Transport</keyword>
<dbReference type="AlphaFoldDB" id="A0A5B8XNV8"/>
<gene>
    <name evidence="7 8" type="primary">atpH</name>
    <name evidence="8" type="ORF">FRD01_08830</name>
</gene>
<dbReference type="HAMAP" id="MF_01416">
    <property type="entry name" value="ATP_synth_delta_bact"/>
    <property type="match status" value="1"/>
</dbReference>
<evidence type="ECO:0000256" key="1">
    <source>
        <dbReference type="ARBA" id="ARBA00004370"/>
    </source>
</evidence>